<evidence type="ECO:0000313" key="1">
    <source>
        <dbReference type="EMBL" id="POH26400.1"/>
    </source>
</evidence>
<reference evidence="1 2" key="1">
    <citation type="journal article" date="2014" name="Syst. Appl. Microbiol.">
        <title>Microsymbionts of Phaseolus vulgaris in acid and alkaline soils of Mexico.</title>
        <authorList>
            <person name="Verastegui-Valdes M.M."/>
            <person name="Zhang Y.J."/>
            <person name="Rivera-Orduna F.N."/>
            <person name="Cheng H.P."/>
            <person name="Sui X.H."/>
            <person name="Wang E.T."/>
        </authorList>
    </citation>
    <scope>NUCLEOTIDE SEQUENCE [LARGE SCALE GENOMIC DNA]</scope>
    <source>
        <strain evidence="1 2">FG01</strain>
    </source>
</reference>
<evidence type="ECO:0000313" key="2">
    <source>
        <dbReference type="Proteomes" id="UP000237511"/>
    </source>
</evidence>
<accession>A0A2S3YI18</accession>
<organism evidence="1 2">
    <name type="scientific">Sinorhizobium americanum</name>
    <dbReference type="NCBI Taxonomy" id="194963"/>
    <lineage>
        <taxon>Bacteria</taxon>
        <taxon>Pseudomonadati</taxon>
        <taxon>Pseudomonadota</taxon>
        <taxon>Alphaproteobacteria</taxon>
        <taxon>Hyphomicrobiales</taxon>
        <taxon>Rhizobiaceae</taxon>
        <taxon>Sinorhizobium/Ensifer group</taxon>
        <taxon>Sinorhizobium</taxon>
    </lineage>
</organism>
<sequence length="68" mass="7052">MNVRIAVVDCKAKATLRRSGGTQIRGAESLLSARNRRVPVTGPEASASAAAVPFLQVPFLQVPVPAPG</sequence>
<comment type="caution">
    <text evidence="1">The sequence shown here is derived from an EMBL/GenBank/DDBJ whole genome shotgun (WGS) entry which is preliminary data.</text>
</comment>
<dbReference type="Proteomes" id="UP000237511">
    <property type="component" value="Unassembled WGS sequence"/>
</dbReference>
<dbReference type="AlphaFoldDB" id="A0A2S3YI18"/>
<dbReference type="EMBL" id="LODU01000072">
    <property type="protein sequence ID" value="POH26400.1"/>
    <property type="molecule type" value="Genomic_DNA"/>
</dbReference>
<proteinExistence type="predicted"/>
<protein>
    <submittedName>
        <fullName evidence="1">Uncharacterized protein</fullName>
    </submittedName>
</protein>
<name>A0A2S3YI18_9HYPH</name>
<gene>
    <name evidence="1" type="ORF">ATY31_25615</name>
</gene>